<dbReference type="CDD" id="cd02135">
    <property type="entry name" value="YdjA-like"/>
    <property type="match status" value="1"/>
</dbReference>
<dbReference type="InterPro" id="IPR052530">
    <property type="entry name" value="NAD(P)H_nitroreductase"/>
</dbReference>
<proteinExistence type="inferred from homology"/>
<evidence type="ECO:0000256" key="5">
    <source>
        <dbReference type="ARBA" id="ARBA00023002"/>
    </source>
</evidence>
<dbReference type="AlphaFoldDB" id="A0A4R4E9Q0"/>
<dbReference type="InterPro" id="IPR029479">
    <property type="entry name" value="Nitroreductase"/>
</dbReference>
<feature type="binding site" evidence="8">
    <location>
        <position position="45"/>
    </location>
    <ligand>
        <name>FMN</name>
        <dbReference type="ChEBI" id="CHEBI:58210"/>
        <note>ligand shared between dimeric partners</note>
    </ligand>
</feature>
<dbReference type="EMBL" id="SKFG01000012">
    <property type="protein sequence ID" value="TCZ76584.1"/>
    <property type="molecule type" value="Genomic_DNA"/>
</dbReference>
<protein>
    <recommendedName>
        <fullName evidence="7">Putative NAD(P)H nitroreductase</fullName>
        <ecNumber evidence="7">1.-.-.-</ecNumber>
    </recommendedName>
</protein>
<feature type="binding site" description="in other chain" evidence="8">
    <location>
        <begin position="16"/>
        <end position="18"/>
    </location>
    <ligand>
        <name>FMN</name>
        <dbReference type="ChEBI" id="CHEBI:58210"/>
        <note>ligand shared between dimeric partners</note>
    </ligand>
</feature>
<keyword evidence="4 7" id="KW-0521">NADP</keyword>
<sequence length="188" mass="21470">MEVIFLTTIQSIIKERRSVSKFKDTPISTELIIELLNVAIWAPNHKLTEPWRFILVQGEGKKHMANAVVESFTPENKEKIGEKTYNNLVNNVPVHLVVVVKEDENPVRREEDYAATASLIQNFQLAAWEQGIGMVWKTSGFIKSEQFRHALSIESDERVVGLLQLGYPEMIPDARPRVPAEEKLTVFE</sequence>
<dbReference type="Proteomes" id="UP000295418">
    <property type="component" value="Unassembled WGS sequence"/>
</dbReference>
<evidence type="ECO:0000256" key="1">
    <source>
        <dbReference type="ARBA" id="ARBA00007118"/>
    </source>
</evidence>
<dbReference type="PANTHER" id="PTHR43821:SF1">
    <property type="entry name" value="NAD(P)H NITROREDUCTASE YDJA-RELATED"/>
    <property type="match status" value="1"/>
</dbReference>
<evidence type="ECO:0000256" key="2">
    <source>
        <dbReference type="ARBA" id="ARBA00022630"/>
    </source>
</evidence>
<gene>
    <name evidence="10" type="ORF">E0485_13405</name>
</gene>
<accession>A0A4R4E9Q0</accession>
<dbReference type="Pfam" id="PF00881">
    <property type="entry name" value="Nitroreductase"/>
    <property type="match status" value="1"/>
</dbReference>
<evidence type="ECO:0000256" key="8">
    <source>
        <dbReference type="PIRSR" id="PIRSR000232-1"/>
    </source>
</evidence>
<keyword evidence="6 7" id="KW-0520">NAD</keyword>
<comment type="cofactor">
    <cofactor evidence="8">
        <name>FMN</name>
        <dbReference type="ChEBI" id="CHEBI:58210"/>
    </cofactor>
    <text evidence="8">Binds 1 FMN per subunit.</text>
</comment>
<evidence type="ECO:0000256" key="4">
    <source>
        <dbReference type="ARBA" id="ARBA00022857"/>
    </source>
</evidence>
<name>A0A4R4E9Q0_9BACL</name>
<evidence type="ECO:0000256" key="7">
    <source>
        <dbReference type="PIRNR" id="PIRNR000232"/>
    </source>
</evidence>
<dbReference type="PANTHER" id="PTHR43821">
    <property type="entry name" value="NAD(P)H NITROREDUCTASE YDJA-RELATED"/>
    <property type="match status" value="1"/>
</dbReference>
<feature type="domain" description="Nitroreductase" evidence="9">
    <location>
        <begin position="13"/>
        <end position="167"/>
    </location>
</feature>
<keyword evidence="3 7" id="KW-0288">FMN</keyword>
<comment type="similarity">
    <text evidence="1 7">Belongs to the nitroreductase family.</text>
</comment>
<dbReference type="SUPFAM" id="SSF55469">
    <property type="entry name" value="FMN-dependent nitroreductase-like"/>
    <property type="match status" value="1"/>
</dbReference>
<feature type="binding site" description="in other chain" evidence="8">
    <location>
        <begin position="136"/>
        <end position="138"/>
    </location>
    <ligand>
        <name>FMN</name>
        <dbReference type="ChEBI" id="CHEBI:58210"/>
        <note>ligand shared between dimeric partners</note>
    </ligand>
</feature>
<comment type="caution">
    <text evidence="10">The sequence shown here is derived from an EMBL/GenBank/DDBJ whole genome shotgun (WGS) entry which is preliminary data.</text>
</comment>
<dbReference type="OrthoDB" id="9804207at2"/>
<dbReference type="InterPro" id="IPR000415">
    <property type="entry name" value="Nitroreductase-like"/>
</dbReference>
<keyword evidence="5 7" id="KW-0560">Oxidoreductase</keyword>
<organism evidence="10 11">
    <name type="scientific">Paenibacillus albiflavus</name>
    <dbReference type="NCBI Taxonomy" id="2545760"/>
    <lineage>
        <taxon>Bacteria</taxon>
        <taxon>Bacillati</taxon>
        <taxon>Bacillota</taxon>
        <taxon>Bacilli</taxon>
        <taxon>Bacillales</taxon>
        <taxon>Paenibacillaceae</taxon>
        <taxon>Paenibacillus</taxon>
    </lineage>
</organism>
<keyword evidence="11" id="KW-1185">Reference proteome</keyword>
<dbReference type="InterPro" id="IPR026021">
    <property type="entry name" value="YdjA-like"/>
</dbReference>
<dbReference type="PIRSF" id="PIRSF000232">
    <property type="entry name" value="YdjA"/>
    <property type="match status" value="1"/>
</dbReference>
<dbReference type="GO" id="GO:0016491">
    <property type="term" value="F:oxidoreductase activity"/>
    <property type="evidence" value="ECO:0007669"/>
    <property type="project" value="UniProtKB-UniRule"/>
</dbReference>
<evidence type="ECO:0000259" key="9">
    <source>
        <dbReference type="Pfam" id="PF00881"/>
    </source>
</evidence>
<evidence type="ECO:0000256" key="3">
    <source>
        <dbReference type="ARBA" id="ARBA00022643"/>
    </source>
</evidence>
<evidence type="ECO:0000313" key="11">
    <source>
        <dbReference type="Proteomes" id="UP000295418"/>
    </source>
</evidence>
<keyword evidence="2 7" id="KW-0285">Flavoprotein</keyword>
<dbReference type="EC" id="1.-.-.-" evidence="7"/>
<dbReference type="Gene3D" id="3.40.109.10">
    <property type="entry name" value="NADH Oxidase"/>
    <property type="match status" value="1"/>
</dbReference>
<reference evidence="10 11" key="1">
    <citation type="submission" date="2019-03" db="EMBL/GenBank/DDBJ databases">
        <authorList>
            <person name="Kim M.K.M."/>
        </authorList>
    </citation>
    <scope>NUCLEOTIDE SEQUENCE [LARGE SCALE GENOMIC DNA]</scope>
    <source>
        <strain evidence="10 11">18JY21-1</strain>
    </source>
</reference>
<evidence type="ECO:0000256" key="6">
    <source>
        <dbReference type="ARBA" id="ARBA00023027"/>
    </source>
</evidence>
<evidence type="ECO:0000313" key="10">
    <source>
        <dbReference type="EMBL" id="TCZ76584.1"/>
    </source>
</evidence>